<dbReference type="CDD" id="cd02414">
    <property type="entry name" value="KH-II_Jag"/>
    <property type="match status" value="1"/>
</dbReference>
<dbReference type="SMART" id="SM00393">
    <property type="entry name" value="R3H"/>
    <property type="match status" value="1"/>
</dbReference>
<evidence type="ECO:0000313" key="4">
    <source>
        <dbReference type="Proteomes" id="UP001596297"/>
    </source>
</evidence>
<dbReference type="InterPro" id="IPR036867">
    <property type="entry name" value="R3H_dom_sf"/>
</dbReference>
<dbReference type="PANTHER" id="PTHR35800:SF1">
    <property type="entry name" value="RNA-BINDING PROTEIN KHPB"/>
    <property type="match status" value="1"/>
</dbReference>
<dbReference type="PROSITE" id="PS51061">
    <property type="entry name" value="R3H"/>
    <property type="match status" value="1"/>
</dbReference>
<accession>A0ABW1YCE1</accession>
<feature type="domain" description="R3H" evidence="2">
    <location>
        <begin position="130"/>
        <end position="196"/>
    </location>
</feature>
<dbReference type="Proteomes" id="UP001596297">
    <property type="component" value="Unassembled WGS sequence"/>
</dbReference>
<dbReference type="Gene3D" id="3.30.300.20">
    <property type="match status" value="1"/>
</dbReference>
<dbReference type="InterPro" id="IPR039247">
    <property type="entry name" value="KhpB"/>
</dbReference>
<dbReference type="InterPro" id="IPR038008">
    <property type="entry name" value="Jag_KH"/>
</dbReference>
<proteinExistence type="predicted"/>
<feature type="region of interest" description="Disordered" evidence="1">
    <location>
        <begin position="1"/>
        <end position="48"/>
    </location>
</feature>
<keyword evidence="4" id="KW-1185">Reference proteome</keyword>
<dbReference type="InterPro" id="IPR034079">
    <property type="entry name" value="R3H_KhpB"/>
</dbReference>
<sequence length="197" mass="21262">MDPKNLDAYLAGLGIDADEEATLPSRPAPEPSGPSEPLHSSAPPPALTPESVLEQFLQGFVQRVAPQLSVEVRRTEETLEAEISGPDAQELAGRNGEVMAALDTLAYTALAKHFGRSELRVQVDVAGYRKQQAASLESLAQRLAREVAASGEPHELRPMNPAERRVIHMALKDHPDVLTESVGEGTGRRLVVRPRPA</sequence>
<dbReference type="InterPro" id="IPR001374">
    <property type="entry name" value="R3H_dom"/>
</dbReference>
<dbReference type="Pfam" id="PF01424">
    <property type="entry name" value="R3H"/>
    <property type="match status" value="1"/>
</dbReference>
<reference evidence="4" key="1">
    <citation type="journal article" date="2019" name="Int. J. Syst. Evol. Microbiol.">
        <title>The Global Catalogue of Microorganisms (GCM) 10K type strain sequencing project: providing services to taxonomists for standard genome sequencing and annotation.</title>
        <authorList>
            <consortium name="The Broad Institute Genomics Platform"/>
            <consortium name="The Broad Institute Genome Sequencing Center for Infectious Disease"/>
            <person name="Wu L."/>
            <person name="Ma J."/>
        </authorList>
    </citation>
    <scope>NUCLEOTIDE SEQUENCE [LARGE SCALE GENOMIC DNA]</scope>
    <source>
        <strain evidence="4">CGMCC 1.15772</strain>
    </source>
</reference>
<dbReference type="SUPFAM" id="SSF82708">
    <property type="entry name" value="R3H domain"/>
    <property type="match status" value="1"/>
</dbReference>
<evidence type="ECO:0000259" key="2">
    <source>
        <dbReference type="PROSITE" id="PS51061"/>
    </source>
</evidence>
<name>A0ABW1YCE1_9DEIO</name>
<gene>
    <name evidence="3" type="ORF">ACFP81_08140</name>
</gene>
<dbReference type="Gene3D" id="3.30.1370.50">
    <property type="entry name" value="R3H-like domain"/>
    <property type="match status" value="1"/>
</dbReference>
<evidence type="ECO:0000313" key="3">
    <source>
        <dbReference type="EMBL" id="MFC6591976.1"/>
    </source>
</evidence>
<dbReference type="RefSeq" id="WP_380082991.1">
    <property type="nucleotide sequence ID" value="NZ_JBHSWD010000001.1"/>
</dbReference>
<dbReference type="CDD" id="cd02644">
    <property type="entry name" value="R3H_jag"/>
    <property type="match status" value="1"/>
</dbReference>
<dbReference type="EMBL" id="JBHSWD010000001">
    <property type="protein sequence ID" value="MFC6591976.1"/>
    <property type="molecule type" value="Genomic_DNA"/>
</dbReference>
<protein>
    <submittedName>
        <fullName evidence="3">Protein jag</fullName>
    </submittedName>
</protein>
<dbReference type="InterPro" id="IPR015946">
    <property type="entry name" value="KH_dom-like_a/b"/>
</dbReference>
<organism evidence="3 4">
    <name type="scientific">Deinococcus lacus</name>
    <dbReference type="NCBI Taxonomy" id="392561"/>
    <lineage>
        <taxon>Bacteria</taxon>
        <taxon>Thermotogati</taxon>
        <taxon>Deinococcota</taxon>
        <taxon>Deinococci</taxon>
        <taxon>Deinococcales</taxon>
        <taxon>Deinococcaceae</taxon>
        <taxon>Deinococcus</taxon>
    </lineage>
</organism>
<dbReference type="PANTHER" id="PTHR35800">
    <property type="entry name" value="PROTEIN JAG"/>
    <property type="match status" value="1"/>
</dbReference>
<evidence type="ECO:0000256" key="1">
    <source>
        <dbReference type="SAM" id="MobiDB-lite"/>
    </source>
</evidence>
<comment type="caution">
    <text evidence="3">The sequence shown here is derived from an EMBL/GenBank/DDBJ whole genome shotgun (WGS) entry which is preliminary data.</text>
</comment>